<protein>
    <recommendedName>
        <fullName evidence="2">BZIP domain-containing protein</fullName>
    </recommendedName>
</protein>
<dbReference type="InterPro" id="IPR046347">
    <property type="entry name" value="bZIP_sf"/>
</dbReference>
<dbReference type="PROSITE" id="PS00036">
    <property type="entry name" value="BZIP_BASIC"/>
    <property type="match status" value="1"/>
</dbReference>
<name>A0AAV9P201_9PEZI</name>
<feature type="compositionally biased region" description="Polar residues" evidence="1">
    <location>
        <begin position="263"/>
        <end position="274"/>
    </location>
</feature>
<feature type="compositionally biased region" description="Polar residues" evidence="1">
    <location>
        <begin position="235"/>
        <end position="248"/>
    </location>
</feature>
<evidence type="ECO:0000313" key="4">
    <source>
        <dbReference type="Proteomes" id="UP001337655"/>
    </source>
</evidence>
<dbReference type="GeneID" id="89929334"/>
<feature type="compositionally biased region" description="Basic and acidic residues" evidence="1">
    <location>
        <begin position="345"/>
        <end position="361"/>
    </location>
</feature>
<feature type="compositionally biased region" description="Basic and acidic residues" evidence="1">
    <location>
        <begin position="290"/>
        <end position="328"/>
    </location>
</feature>
<dbReference type="CDD" id="cd14688">
    <property type="entry name" value="bZIP_YAP"/>
    <property type="match status" value="1"/>
</dbReference>
<dbReference type="SUPFAM" id="SSF57959">
    <property type="entry name" value="Leucine zipper domain"/>
    <property type="match status" value="1"/>
</dbReference>
<feature type="region of interest" description="Disordered" evidence="1">
    <location>
        <begin position="1"/>
        <end position="362"/>
    </location>
</feature>
<dbReference type="Proteomes" id="UP001337655">
    <property type="component" value="Unassembled WGS sequence"/>
</dbReference>
<evidence type="ECO:0000313" key="3">
    <source>
        <dbReference type="EMBL" id="KAK5166457.1"/>
    </source>
</evidence>
<dbReference type="EMBL" id="JAVRRT010000013">
    <property type="protein sequence ID" value="KAK5166457.1"/>
    <property type="molecule type" value="Genomic_DNA"/>
</dbReference>
<comment type="caution">
    <text evidence="3">The sequence shown here is derived from an EMBL/GenBank/DDBJ whole genome shotgun (WGS) entry which is preliminary data.</text>
</comment>
<sequence length="402" mass="43952">MGPSDPNQFGMNGTGNNGSNHQQQQQQQEQPSFVMDDIDWNSLMEDMGVETPPTTPSEGQFPPSGSNQNSPAAPDNGQGQSTVSPAPGNGQGPSTSSPAPGEGQGQFNFSAAPGNGQGQFIGGPVVPDFPQAQREFEPYYHEPAGQVFAQDRVAGQSWASPSQVPGPFPQTPAGYPPGQLPLPQGIPSYPQDSPVWRPGQLYPSPDETDQDWYRQLSPLPSRTEPPSYTGYPGPSWTSSPESAPTDHQPTPTRTPIPRDPSRHPSTTTQPTGPMTQEVELPGKKRPGRRPQTEKGEGEPGSSDSRERRKQQNRDSQRKFRDKRAEKVGELTTEVAHLRAQLNASESRRLTAEAQAEQERQGRLAAEARVVEQAQALQQQADEMEELRRELEELRIKSKKDEK</sequence>
<dbReference type="Gene3D" id="1.20.5.170">
    <property type="match status" value="1"/>
</dbReference>
<feature type="compositionally biased region" description="Pro residues" evidence="1">
    <location>
        <begin position="164"/>
        <end position="180"/>
    </location>
</feature>
<gene>
    <name evidence="3" type="ORF">LTR77_008000</name>
</gene>
<keyword evidence="4" id="KW-1185">Reference proteome</keyword>
<organism evidence="3 4">
    <name type="scientific">Saxophila tyrrhenica</name>
    <dbReference type="NCBI Taxonomy" id="1690608"/>
    <lineage>
        <taxon>Eukaryota</taxon>
        <taxon>Fungi</taxon>
        <taxon>Dikarya</taxon>
        <taxon>Ascomycota</taxon>
        <taxon>Pezizomycotina</taxon>
        <taxon>Dothideomycetes</taxon>
        <taxon>Dothideomycetidae</taxon>
        <taxon>Mycosphaerellales</taxon>
        <taxon>Extremaceae</taxon>
        <taxon>Saxophila</taxon>
    </lineage>
</organism>
<dbReference type="GO" id="GO:0003700">
    <property type="term" value="F:DNA-binding transcription factor activity"/>
    <property type="evidence" value="ECO:0007669"/>
    <property type="project" value="InterPro"/>
</dbReference>
<dbReference type="InterPro" id="IPR004827">
    <property type="entry name" value="bZIP"/>
</dbReference>
<evidence type="ECO:0000256" key="1">
    <source>
        <dbReference type="SAM" id="MobiDB-lite"/>
    </source>
</evidence>
<proteinExistence type="predicted"/>
<evidence type="ECO:0000259" key="2">
    <source>
        <dbReference type="PROSITE" id="PS00036"/>
    </source>
</evidence>
<dbReference type="RefSeq" id="XP_064656339.1">
    <property type="nucleotide sequence ID" value="XM_064805234.1"/>
</dbReference>
<reference evidence="3 4" key="1">
    <citation type="submission" date="2023-08" db="EMBL/GenBank/DDBJ databases">
        <title>Black Yeasts Isolated from many extreme environments.</title>
        <authorList>
            <person name="Coleine C."/>
            <person name="Stajich J.E."/>
            <person name="Selbmann L."/>
        </authorList>
    </citation>
    <scope>NUCLEOTIDE SEQUENCE [LARGE SCALE GENOMIC DNA]</scope>
    <source>
        <strain evidence="3 4">CCFEE 5935</strain>
    </source>
</reference>
<feature type="compositionally biased region" description="Polar residues" evidence="1">
    <location>
        <begin position="1"/>
        <end position="11"/>
    </location>
</feature>
<dbReference type="PRINTS" id="PR01217">
    <property type="entry name" value="PRICHEXTENSN"/>
</dbReference>
<feature type="compositionally biased region" description="Polar residues" evidence="1">
    <location>
        <begin position="63"/>
        <end position="84"/>
    </location>
</feature>
<feature type="domain" description="BZIP" evidence="2">
    <location>
        <begin position="307"/>
        <end position="322"/>
    </location>
</feature>
<accession>A0AAV9P201</accession>
<dbReference type="AlphaFoldDB" id="A0AAV9P201"/>